<evidence type="ECO:0000313" key="3">
    <source>
        <dbReference type="EMBL" id="KAL3760914.1"/>
    </source>
</evidence>
<sequence length="611" mass="68028">MVTATFYFHIGLVAIFALFGLCDSFSSLILPSASGRHVGDSVIGNRCYQHQHQHRHRHRVAYGRHVYHRWPRRFSLSSLHMSAKSNTDASDAFDKVNTAIDVFISTLQTSLLDGSFESFTLTGPVAPRKGRKSNNTDADAESLRGKFKRISGRLILLQDKKQKRSAVTKKNGSTDDANVDPGRLCVQTTIKYFLATDIVKNWEVGKRLDSDQTEVEEGLRQIFLTAMGDGTDGPLSEWGAQNSSDDLGIRDGSLDTSGGVYKLRLHPSQTASFQLSKKKPPSDELNRLPQLTHDRVKNVELPPSSKFFQKLGVSNADGKPLAGMSSKLRQCQKFVEIVGSLVDNGITPSRIRVIDMGCGRGYLTFSLHSYLSNKFGLMQDNNMIGVETQGIDRRPKLINEVNGIARDLGGEFATLNFVEGSIECAPNNLFENDRITDSESTLDILIALHACDTATDDALWFAIARNVDIIVTAPCCQHELRPQIDKHAAANPDQPLSNILRHAIYRERATETVTDAMRAILLEIAGYETNVFEFVGGEHTAKNVMITATKIKFRKTKGWLQVRRQRLIDLAELYGIKYQRLAMLMEESISMGEEEVLKSVTKRHRSGMAPL</sequence>
<keyword evidence="4" id="KW-1185">Reference proteome</keyword>
<dbReference type="Proteomes" id="UP001530293">
    <property type="component" value="Unassembled WGS sequence"/>
</dbReference>
<dbReference type="EMBL" id="JALLBG020000168">
    <property type="protein sequence ID" value="KAL3760914.1"/>
    <property type="molecule type" value="Genomic_DNA"/>
</dbReference>
<feature type="domain" description="Methyltransferase" evidence="2">
    <location>
        <begin position="327"/>
        <end position="482"/>
    </location>
</feature>
<evidence type="ECO:0000259" key="2">
    <source>
        <dbReference type="Pfam" id="PF13679"/>
    </source>
</evidence>
<name>A0ABD3MA98_9STRA</name>
<dbReference type="InterPro" id="IPR025714">
    <property type="entry name" value="Methyltranfer_dom"/>
</dbReference>
<evidence type="ECO:0000256" key="1">
    <source>
        <dbReference type="SAM" id="Phobius"/>
    </source>
</evidence>
<gene>
    <name evidence="3" type="ORF">ACHAWU_009593</name>
</gene>
<dbReference type="Pfam" id="PF13679">
    <property type="entry name" value="Methyltransf_32"/>
    <property type="match status" value="1"/>
</dbReference>
<dbReference type="PANTHER" id="PTHR13369:SF3">
    <property type="entry name" value="METHYLTRANSFERASE DOMAIN-CONTAINING PROTEIN"/>
    <property type="match status" value="1"/>
</dbReference>
<dbReference type="Gene3D" id="3.40.50.150">
    <property type="entry name" value="Vaccinia Virus protein VP39"/>
    <property type="match status" value="1"/>
</dbReference>
<reference evidence="3 4" key="1">
    <citation type="submission" date="2024-10" db="EMBL/GenBank/DDBJ databases">
        <title>Updated reference genomes for cyclostephanoid diatoms.</title>
        <authorList>
            <person name="Roberts W.R."/>
            <person name="Alverson A.J."/>
        </authorList>
    </citation>
    <scope>NUCLEOTIDE SEQUENCE [LARGE SCALE GENOMIC DNA]</scope>
    <source>
        <strain evidence="3 4">AJA232-27</strain>
    </source>
</reference>
<protein>
    <recommendedName>
        <fullName evidence="2">Methyltransferase domain-containing protein</fullName>
    </recommendedName>
</protein>
<proteinExistence type="predicted"/>
<evidence type="ECO:0000313" key="4">
    <source>
        <dbReference type="Proteomes" id="UP001530293"/>
    </source>
</evidence>
<dbReference type="SUPFAM" id="SSF53335">
    <property type="entry name" value="S-adenosyl-L-methionine-dependent methyltransferases"/>
    <property type="match status" value="1"/>
</dbReference>
<accession>A0ABD3MA98</accession>
<keyword evidence="1" id="KW-0812">Transmembrane</keyword>
<dbReference type="InterPro" id="IPR029063">
    <property type="entry name" value="SAM-dependent_MTases_sf"/>
</dbReference>
<keyword evidence="1" id="KW-1133">Transmembrane helix</keyword>
<feature type="transmembrane region" description="Helical" evidence="1">
    <location>
        <begin position="6"/>
        <end position="30"/>
    </location>
</feature>
<comment type="caution">
    <text evidence="3">The sequence shown here is derived from an EMBL/GenBank/DDBJ whole genome shotgun (WGS) entry which is preliminary data.</text>
</comment>
<dbReference type="PANTHER" id="PTHR13369">
    <property type="match status" value="1"/>
</dbReference>
<dbReference type="AlphaFoldDB" id="A0ABD3MA98"/>
<organism evidence="3 4">
    <name type="scientific">Discostella pseudostelligera</name>
    <dbReference type="NCBI Taxonomy" id="259834"/>
    <lineage>
        <taxon>Eukaryota</taxon>
        <taxon>Sar</taxon>
        <taxon>Stramenopiles</taxon>
        <taxon>Ochrophyta</taxon>
        <taxon>Bacillariophyta</taxon>
        <taxon>Coscinodiscophyceae</taxon>
        <taxon>Thalassiosirophycidae</taxon>
        <taxon>Stephanodiscales</taxon>
        <taxon>Stephanodiscaceae</taxon>
        <taxon>Discostella</taxon>
    </lineage>
</organism>
<keyword evidence="1" id="KW-0472">Membrane</keyword>